<accession>A0ABV7V089</accession>
<keyword evidence="2" id="KW-0119">Carbohydrate metabolism</keyword>
<keyword evidence="1" id="KW-0521">NADP</keyword>
<reference evidence="5" key="1">
    <citation type="journal article" date="2019" name="Int. J. Syst. Evol. Microbiol.">
        <title>The Global Catalogue of Microorganisms (GCM) 10K type strain sequencing project: providing services to taxonomists for standard genome sequencing and annotation.</title>
        <authorList>
            <consortium name="The Broad Institute Genomics Platform"/>
            <consortium name="The Broad Institute Genome Sequencing Center for Infectious Disease"/>
            <person name="Wu L."/>
            <person name="Ma J."/>
        </authorList>
    </citation>
    <scope>NUCLEOTIDE SEQUENCE [LARGE SCALE GENOMIC DNA]</scope>
    <source>
        <strain evidence="5">KCTC 42224</strain>
    </source>
</reference>
<name>A0ABV7V089_9SPHN</name>
<evidence type="ECO:0000259" key="3">
    <source>
        <dbReference type="Pfam" id="PF01370"/>
    </source>
</evidence>
<keyword evidence="5" id="KW-1185">Reference proteome</keyword>
<comment type="caution">
    <text evidence="4">The sequence shown here is derived from an EMBL/GenBank/DDBJ whole genome shotgun (WGS) entry which is preliminary data.</text>
</comment>
<organism evidence="4 5">
    <name type="scientific">Novosphingobium pokkalii</name>
    <dbReference type="NCBI Taxonomy" id="1770194"/>
    <lineage>
        <taxon>Bacteria</taxon>
        <taxon>Pseudomonadati</taxon>
        <taxon>Pseudomonadota</taxon>
        <taxon>Alphaproteobacteria</taxon>
        <taxon>Sphingomonadales</taxon>
        <taxon>Sphingomonadaceae</taxon>
        <taxon>Novosphingobium</taxon>
    </lineage>
</organism>
<evidence type="ECO:0000256" key="2">
    <source>
        <dbReference type="ARBA" id="ARBA00023277"/>
    </source>
</evidence>
<dbReference type="EMBL" id="JBHRYE010000007">
    <property type="protein sequence ID" value="MFC3670594.1"/>
    <property type="molecule type" value="Genomic_DNA"/>
</dbReference>
<evidence type="ECO:0000313" key="4">
    <source>
        <dbReference type="EMBL" id="MFC3670594.1"/>
    </source>
</evidence>
<gene>
    <name evidence="4" type="ORF">ACFOOT_04070</name>
</gene>
<dbReference type="RefSeq" id="WP_191323105.1">
    <property type="nucleotide sequence ID" value="NZ_BMZP01000003.1"/>
</dbReference>
<dbReference type="Gene3D" id="3.40.50.720">
    <property type="entry name" value="NAD(P)-binding Rossmann-like Domain"/>
    <property type="match status" value="1"/>
</dbReference>
<proteinExistence type="predicted"/>
<dbReference type="PANTHER" id="PTHR43103">
    <property type="entry name" value="NUCLEOSIDE-DIPHOSPHATE-SUGAR EPIMERASE"/>
    <property type="match status" value="1"/>
</dbReference>
<protein>
    <submittedName>
        <fullName evidence="4">NAD-dependent epimerase/dehydratase family protein</fullName>
    </submittedName>
</protein>
<feature type="domain" description="NAD-dependent epimerase/dehydratase" evidence="3">
    <location>
        <begin position="3"/>
        <end position="192"/>
    </location>
</feature>
<dbReference type="InterPro" id="IPR001509">
    <property type="entry name" value="Epimerase_deHydtase"/>
</dbReference>
<dbReference type="SUPFAM" id="SSF51735">
    <property type="entry name" value="NAD(P)-binding Rossmann-fold domains"/>
    <property type="match status" value="1"/>
</dbReference>
<dbReference type="InterPro" id="IPR036291">
    <property type="entry name" value="NAD(P)-bd_dom_sf"/>
</dbReference>
<dbReference type="Proteomes" id="UP001595683">
    <property type="component" value="Unassembled WGS sequence"/>
</dbReference>
<dbReference type="PANTHER" id="PTHR43103:SF3">
    <property type="entry name" value="ADP-L-GLYCERO-D-MANNO-HEPTOSE-6-EPIMERASE"/>
    <property type="match status" value="1"/>
</dbReference>
<dbReference type="Pfam" id="PF01370">
    <property type="entry name" value="Epimerase"/>
    <property type="match status" value="1"/>
</dbReference>
<dbReference type="Gene3D" id="3.90.25.10">
    <property type="entry name" value="UDP-galactose 4-epimerase, domain 1"/>
    <property type="match status" value="1"/>
</dbReference>
<evidence type="ECO:0000313" key="5">
    <source>
        <dbReference type="Proteomes" id="UP001595683"/>
    </source>
</evidence>
<sequence>MTILITGAGGFVGREIVRRLVAQGQEVVAMDTVPDGIPAGARVVAGDLGDAAVRAAALGAGVDAVIHLATVPGGAAEADPAASRRCNVDAMYDLLLEATALGRPRFVYASSIAVYGDPLPAQVDDATPLSPKMIYGAHKAMMEHAVALFTNRGAIEGVTVRLPGILARPKGPSGMKSAFMSNLFHALKAGEAFVCPVSADATIWAQSVAACADNFLHALTLDTALLPPTYAVTLPALRVTMGDLATEVARQCGASADLVRYVPDAALEAAFGAQPPLQTPAAERAGFAHDGNLARLVESALATLGPVGI</sequence>
<evidence type="ECO:0000256" key="1">
    <source>
        <dbReference type="ARBA" id="ARBA00022857"/>
    </source>
</evidence>